<dbReference type="SMART" id="SM00530">
    <property type="entry name" value="HTH_XRE"/>
    <property type="match status" value="1"/>
</dbReference>
<dbReference type="EMBL" id="JBHTMA010000001">
    <property type="protein sequence ID" value="MFD1225611.1"/>
    <property type="molecule type" value="Genomic_DNA"/>
</dbReference>
<accession>A0ABW3V079</accession>
<dbReference type="InterPro" id="IPR010982">
    <property type="entry name" value="Lambda_DNA-bd_dom_sf"/>
</dbReference>
<protein>
    <submittedName>
        <fullName evidence="2">Helix-turn-helix transcriptional regulator</fullName>
    </submittedName>
</protein>
<dbReference type="InterPro" id="IPR001387">
    <property type="entry name" value="Cro/C1-type_HTH"/>
</dbReference>
<gene>
    <name evidence="2" type="ORF">ACFQ35_00205</name>
</gene>
<dbReference type="SUPFAM" id="SSF47413">
    <property type="entry name" value="lambda repressor-like DNA-binding domains"/>
    <property type="match status" value="1"/>
</dbReference>
<dbReference type="PROSITE" id="PS50943">
    <property type="entry name" value="HTH_CROC1"/>
    <property type="match status" value="1"/>
</dbReference>
<reference evidence="3" key="1">
    <citation type="journal article" date="2019" name="Int. J. Syst. Evol. Microbiol.">
        <title>The Global Catalogue of Microorganisms (GCM) 10K type strain sequencing project: providing services to taxonomists for standard genome sequencing and annotation.</title>
        <authorList>
            <consortium name="The Broad Institute Genomics Platform"/>
            <consortium name="The Broad Institute Genome Sequencing Center for Infectious Disease"/>
            <person name="Wu L."/>
            <person name="Ma J."/>
        </authorList>
    </citation>
    <scope>NUCLEOTIDE SEQUENCE [LARGE SCALE GENOMIC DNA]</scope>
    <source>
        <strain evidence="3">CCUG 49584</strain>
    </source>
</reference>
<evidence type="ECO:0000313" key="3">
    <source>
        <dbReference type="Proteomes" id="UP001597263"/>
    </source>
</evidence>
<dbReference type="Pfam" id="PF01381">
    <property type="entry name" value="HTH_3"/>
    <property type="match status" value="1"/>
</dbReference>
<sequence>MPSILRRIDTHAKSLIKNSVLQKLSSQEENPTPIFVDVDQVDNFNRQVGVVIRSYRKEAEISQKELADSVNIPLNTLRSFENGETGVPLLVTLNICHRLHIELMDLLILISPKYLSENPDKSYCMREIFKRLRGSSLDVIRGTNLLLSLPKNKAQ</sequence>
<dbReference type="Gene3D" id="1.10.260.40">
    <property type="entry name" value="lambda repressor-like DNA-binding domains"/>
    <property type="match status" value="1"/>
</dbReference>
<name>A0ABW3V079_9HYPH</name>
<feature type="domain" description="HTH cro/C1-type" evidence="1">
    <location>
        <begin position="52"/>
        <end position="106"/>
    </location>
</feature>
<organism evidence="2 3">
    <name type="scientific">Pseudochrobactrum kiredjianiae</name>
    <dbReference type="NCBI Taxonomy" id="386305"/>
    <lineage>
        <taxon>Bacteria</taxon>
        <taxon>Pseudomonadati</taxon>
        <taxon>Pseudomonadota</taxon>
        <taxon>Alphaproteobacteria</taxon>
        <taxon>Hyphomicrobiales</taxon>
        <taxon>Brucellaceae</taxon>
        <taxon>Pseudochrobactrum</taxon>
    </lineage>
</organism>
<proteinExistence type="predicted"/>
<dbReference type="Proteomes" id="UP001597263">
    <property type="component" value="Unassembled WGS sequence"/>
</dbReference>
<dbReference type="CDD" id="cd00093">
    <property type="entry name" value="HTH_XRE"/>
    <property type="match status" value="1"/>
</dbReference>
<evidence type="ECO:0000313" key="2">
    <source>
        <dbReference type="EMBL" id="MFD1225611.1"/>
    </source>
</evidence>
<dbReference type="RefSeq" id="WP_213600391.1">
    <property type="nucleotide sequence ID" value="NZ_JAUCBM010000018.1"/>
</dbReference>
<evidence type="ECO:0000259" key="1">
    <source>
        <dbReference type="PROSITE" id="PS50943"/>
    </source>
</evidence>
<comment type="caution">
    <text evidence="2">The sequence shown here is derived from an EMBL/GenBank/DDBJ whole genome shotgun (WGS) entry which is preliminary data.</text>
</comment>
<keyword evidence="3" id="KW-1185">Reference proteome</keyword>